<evidence type="ECO:0000313" key="4">
    <source>
        <dbReference type="Proteomes" id="UP000694892"/>
    </source>
</evidence>
<sequence length="107" mass="11997">MDKMGPVEGDVGHTQYFDRYQHILEQNQPFTRAQAQTELEVYTEYNYLPMIIGSSVGGLVLLALITAALYKVGFFKRQYKELMESPEGQTVGGEDTTTEAQTIDVGQ</sequence>
<name>A0A974C122_XENLA</name>
<dbReference type="PANTHER" id="PTHR23220">
    <property type="entry name" value="INTEGRIN ALPHA"/>
    <property type="match status" value="1"/>
</dbReference>
<dbReference type="Pfam" id="PF00357">
    <property type="entry name" value="Integrin_alpha"/>
    <property type="match status" value="1"/>
</dbReference>
<dbReference type="InterPro" id="IPR018184">
    <property type="entry name" value="Integrin_alpha_C_CS"/>
</dbReference>
<dbReference type="PANTHER" id="PTHR23220:SF118">
    <property type="entry name" value="INTEGRIN ALPHA-X"/>
    <property type="match status" value="1"/>
</dbReference>
<gene>
    <name evidence="3" type="ORF">XELAEV_18045687mg</name>
</gene>
<feature type="transmembrane region" description="Helical" evidence="2">
    <location>
        <begin position="47"/>
        <end position="70"/>
    </location>
</feature>
<dbReference type="FunFam" id="1.20.5.930:FF:000004">
    <property type="entry name" value="Integrin subunit alpha M"/>
    <property type="match status" value="1"/>
</dbReference>
<dbReference type="AlphaFoldDB" id="A0A974C122"/>
<accession>A0A974C122</accession>
<dbReference type="GO" id="GO:0098609">
    <property type="term" value="P:cell-cell adhesion"/>
    <property type="evidence" value="ECO:0007669"/>
    <property type="project" value="TreeGrafter"/>
</dbReference>
<keyword evidence="2" id="KW-0812">Transmembrane</keyword>
<dbReference type="EMBL" id="CM004482">
    <property type="protein sequence ID" value="OCT64588.1"/>
    <property type="molecule type" value="Genomic_DNA"/>
</dbReference>
<evidence type="ECO:0000256" key="2">
    <source>
        <dbReference type="SAM" id="Phobius"/>
    </source>
</evidence>
<keyword evidence="2" id="KW-1133">Transmembrane helix</keyword>
<dbReference type="GO" id="GO:0007229">
    <property type="term" value="P:integrin-mediated signaling pathway"/>
    <property type="evidence" value="ECO:0007669"/>
    <property type="project" value="TreeGrafter"/>
</dbReference>
<reference evidence="4" key="1">
    <citation type="journal article" date="2016" name="Nature">
        <title>Genome evolution in the allotetraploid frog Xenopus laevis.</title>
        <authorList>
            <person name="Session A.M."/>
            <person name="Uno Y."/>
            <person name="Kwon T."/>
            <person name="Chapman J.A."/>
            <person name="Toyoda A."/>
            <person name="Takahashi S."/>
            <person name="Fukui A."/>
            <person name="Hikosaka A."/>
            <person name="Suzuki A."/>
            <person name="Kondo M."/>
            <person name="van Heeringen S.J."/>
            <person name="Quigley I."/>
            <person name="Heinz S."/>
            <person name="Ogino H."/>
            <person name="Ochi H."/>
            <person name="Hellsten U."/>
            <person name="Lyons J.B."/>
            <person name="Simakov O."/>
            <person name="Putnam N."/>
            <person name="Stites J."/>
            <person name="Kuroki Y."/>
            <person name="Tanaka T."/>
            <person name="Michiue T."/>
            <person name="Watanabe M."/>
            <person name="Bogdanovic O."/>
            <person name="Lister R."/>
            <person name="Georgiou G."/>
            <person name="Paranjpe S.S."/>
            <person name="van Kruijsbergen I."/>
            <person name="Shu S."/>
            <person name="Carlson J."/>
            <person name="Kinoshita T."/>
            <person name="Ohta Y."/>
            <person name="Mawaribuchi S."/>
            <person name="Jenkins J."/>
            <person name="Grimwood J."/>
            <person name="Schmutz J."/>
            <person name="Mitros T."/>
            <person name="Mozaffari S.V."/>
            <person name="Suzuki Y."/>
            <person name="Haramoto Y."/>
            <person name="Yamamoto T.S."/>
            <person name="Takagi C."/>
            <person name="Heald R."/>
            <person name="Miller K."/>
            <person name="Haudenschild C."/>
            <person name="Kitzman J."/>
            <person name="Nakayama T."/>
            <person name="Izutsu Y."/>
            <person name="Robert J."/>
            <person name="Fortriede J."/>
            <person name="Burns K."/>
            <person name="Lotay V."/>
            <person name="Karimi K."/>
            <person name="Yasuoka Y."/>
            <person name="Dichmann D.S."/>
            <person name="Flajnik M.F."/>
            <person name="Houston D.W."/>
            <person name="Shendure J."/>
            <person name="DuPasquier L."/>
            <person name="Vize P.D."/>
            <person name="Zorn A.M."/>
            <person name="Ito M."/>
            <person name="Marcotte E.M."/>
            <person name="Wallingford J.B."/>
            <person name="Ito Y."/>
            <person name="Asashima M."/>
            <person name="Ueno N."/>
            <person name="Matsuda Y."/>
            <person name="Veenstra G.J."/>
            <person name="Fujiyama A."/>
            <person name="Harland R.M."/>
            <person name="Taira M."/>
            <person name="Rokhsar D.S."/>
        </authorList>
    </citation>
    <scope>NUCLEOTIDE SEQUENCE [LARGE SCALE GENOMIC DNA]</scope>
    <source>
        <strain evidence="4">J</strain>
    </source>
</reference>
<dbReference type="PROSITE" id="PS00242">
    <property type="entry name" value="INTEGRIN_ALPHA"/>
    <property type="match status" value="1"/>
</dbReference>
<dbReference type="GO" id="GO:0009897">
    <property type="term" value="C:external side of plasma membrane"/>
    <property type="evidence" value="ECO:0007669"/>
    <property type="project" value="TreeGrafter"/>
</dbReference>
<dbReference type="GO" id="GO:0033627">
    <property type="term" value="P:cell adhesion mediated by integrin"/>
    <property type="evidence" value="ECO:0007669"/>
    <property type="project" value="TreeGrafter"/>
</dbReference>
<evidence type="ECO:0000256" key="1">
    <source>
        <dbReference type="SAM" id="MobiDB-lite"/>
    </source>
</evidence>
<dbReference type="GO" id="GO:0005178">
    <property type="term" value="F:integrin binding"/>
    <property type="evidence" value="ECO:0007669"/>
    <property type="project" value="TreeGrafter"/>
</dbReference>
<dbReference type="Proteomes" id="UP000694892">
    <property type="component" value="Chromosome 9_10L"/>
</dbReference>
<organism evidence="3 4">
    <name type="scientific">Xenopus laevis</name>
    <name type="common">African clawed frog</name>
    <dbReference type="NCBI Taxonomy" id="8355"/>
    <lineage>
        <taxon>Eukaryota</taxon>
        <taxon>Metazoa</taxon>
        <taxon>Chordata</taxon>
        <taxon>Craniata</taxon>
        <taxon>Vertebrata</taxon>
        <taxon>Euteleostomi</taxon>
        <taxon>Amphibia</taxon>
        <taxon>Batrachia</taxon>
        <taxon>Anura</taxon>
        <taxon>Pipoidea</taxon>
        <taxon>Pipidae</taxon>
        <taxon>Xenopodinae</taxon>
        <taxon>Xenopus</taxon>
        <taxon>Xenopus</taxon>
    </lineage>
</organism>
<dbReference type="GO" id="GO:0007160">
    <property type="term" value="P:cell-matrix adhesion"/>
    <property type="evidence" value="ECO:0007669"/>
    <property type="project" value="TreeGrafter"/>
</dbReference>
<evidence type="ECO:0000313" key="3">
    <source>
        <dbReference type="EMBL" id="OCT64588.1"/>
    </source>
</evidence>
<keyword evidence="2" id="KW-0472">Membrane</keyword>
<dbReference type="GO" id="GO:0008305">
    <property type="term" value="C:integrin complex"/>
    <property type="evidence" value="ECO:0007669"/>
    <property type="project" value="TreeGrafter"/>
</dbReference>
<proteinExistence type="predicted"/>
<feature type="region of interest" description="Disordered" evidence="1">
    <location>
        <begin position="85"/>
        <end position="107"/>
    </location>
</feature>
<protein>
    <submittedName>
        <fullName evidence="3">Uncharacterized protein</fullName>
    </submittedName>
</protein>
<dbReference type="Gene3D" id="1.20.5.930">
    <property type="entry name" value="Bicelle-embedded integrin alpha(iib) transmembrane segment"/>
    <property type="match status" value="1"/>
</dbReference>